<dbReference type="InterPro" id="IPR050438">
    <property type="entry name" value="LMW_PTPase"/>
</dbReference>
<evidence type="ECO:0000256" key="2">
    <source>
        <dbReference type="ARBA" id="ARBA00013064"/>
    </source>
</evidence>
<dbReference type="Pfam" id="PF01451">
    <property type="entry name" value="LMWPc"/>
    <property type="match status" value="1"/>
</dbReference>
<dbReference type="SMART" id="SM00226">
    <property type="entry name" value="LMWPc"/>
    <property type="match status" value="1"/>
</dbReference>
<dbReference type="InterPro" id="IPR023485">
    <property type="entry name" value="Ptyr_pPase"/>
</dbReference>
<dbReference type="CDD" id="cd16343">
    <property type="entry name" value="LMWPTP"/>
    <property type="match status" value="1"/>
</dbReference>
<name>A0ABX7YP23_9STRE</name>
<evidence type="ECO:0000256" key="5">
    <source>
        <dbReference type="ARBA" id="ARBA00051722"/>
    </source>
</evidence>
<dbReference type="PRINTS" id="PR00719">
    <property type="entry name" value="LMWPTPASE"/>
</dbReference>
<comment type="catalytic activity">
    <reaction evidence="5">
        <text>O-phospho-L-tyrosyl-[protein] + H2O = L-tyrosyl-[protein] + phosphate</text>
        <dbReference type="Rhea" id="RHEA:10684"/>
        <dbReference type="Rhea" id="RHEA-COMP:10136"/>
        <dbReference type="Rhea" id="RHEA-COMP:20101"/>
        <dbReference type="ChEBI" id="CHEBI:15377"/>
        <dbReference type="ChEBI" id="CHEBI:43474"/>
        <dbReference type="ChEBI" id="CHEBI:46858"/>
        <dbReference type="ChEBI" id="CHEBI:61978"/>
        <dbReference type="EC" id="3.1.3.48"/>
    </reaction>
</comment>
<dbReference type="Proteomes" id="UP000677616">
    <property type="component" value="Chromosome"/>
</dbReference>
<evidence type="ECO:0000313" key="7">
    <source>
        <dbReference type="EMBL" id="QUE55094.1"/>
    </source>
</evidence>
<dbReference type="RefSeq" id="WP_212572516.1">
    <property type="nucleotide sequence ID" value="NZ_CP073084.1"/>
</dbReference>
<keyword evidence="3" id="KW-0378">Hydrolase</keyword>
<evidence type="ECO:0000259" key="6">
    <source>
        <dbReference type="SMART" id="SM00226"/>
    </source>
</evidence>
<organism evidence="7 8">
    <name type="scientific">Streptococcus oriscaviae</name>
    <dbReference type="NCBI Taxonomy" id="2781599"/>
    <lineage>
        <taxon>Bacteria</taxon>
        <taxon>Bacillati</taxon>
        <taxon>Bacillota</taxon>
        <taxon>Bacilli</taxon>
        <taxon>Lactobacillales</taxon>
        <taxon>Streptococcaceae</taxon>
        <taxon>Streptococcus</taxon>
    </lineage>
</organism>
<evidence type="ECO:0000256" key="1">
    <source>
        <dbReference type="ARBA" id="ARBA00011063"/>
    </source>
</evidence>
<dbReference type="InterPro" id="IPR036196">
    <property type="entry name" value="Ptyr_pPase_sf"/>
</dbReference>
<evidence type="ECO:0000256" key="3">
    <source>
        <dbReference type="ARBA" id="ARBA00022801"/>
    </source>
</evidence>
<comment type="similarity">
    <text evidence="1">Belongs to the low molecular weight phosphotyrosine protein phosphatase family.</text>
</comment>
<dbReference type="PANTHER" id="PTHR11717:SF7">
    <property type="entry name" value="LOW MOLECULAR WEIGHT PHOSPHOTYROSINE PROTEIN PHOSPHATASE"/>
    <property type="match status" value="1"/>
</dbReference>
<dbReference type="EMBL" id="CP073084">
    <property type="protein sequence ID" value="QUE55094.1"/>
    <property type="molecule type" value="Genomic_DNA"/>
</dbReference>
<keyword evidence="8" id="KW-1185">Reference proteome</keyword>
<gene>
    <name evidence="7" type="ORF">INT76_04220</name>
</gene>
<evidence type="ECO:0000313" key="8">
    <source>
        <dbReference type="Proteomes" id="UP000677616"/>
    </source>
</evidence>
<feature type="domain" description="Phosphotyrosine protein phosphatase I" evidence="6">
    <location>
        <begin position="2"/>
        <end position="137"/>
    </location>
</feature>
<dbReference type="SUPFAM" id="SSF52788">
    <property type="entry name" value="Phosphotyrosine protein phosphatases I"/>
    <property type="match status" value="1"/>
</dbReference>
<sequence length="139" mass="16105">MKKIVFVCLGNICRSPMAEFVMKEMTDELHIESRATSSWEEGNPIHRGTQAIFRKHAIAYNQHKTSMRMTREDFLTFDLIIGMDAQNVLDLKAMAPEGTENKIVQFAEKSVPDPWYTGDFDETYSIVREGCRVWLKRIN</sequence>
<dbReference type="PANTHER" id="PTHR11717">
    <property type="entry name" value="LOW MOLECULAR WEIGHT PROTEIN TYROSINE PHOSPHATASE"/>
    <property type="match status" value="1"/>
</dbReference>
<keyword evidence="4" id="KW-0904">Protein phosphatase</keyword>
<evidence type="ECO:0000256" key="4">
    <source>
        <dbReference type="ARBA" id="ARBA00022912"/>
    </source>
</evidence>
<protein>
    <recommendedName>
        <fullName evidence="2">protein-tyrosine-phosphatase</fullName>
        <ecNumber evidence="2">3.1.3.48</ecNumber>
    </recommendedName>
</protein>
<proteinExistence type="inferred from homology"/>
<accession>A0ABX7YP23</accession>
<dbReference type="Gene3D" id="3.40.50.2300">
    <property type="match status" value="1"/>
</dbReference>
<dbReference type="InterPro" id="IPR017867">
    <property type="entry name" value="Tyr_phospatase_low_mol_wt"/>
</dbReference>
<dbReference type="EC" id="3.1.3.48" evidence="2"/>
<reference evidence="7 8" key="1">
    <citation type="submission" date="2021-04" db="EMBL/GenBank/DDBJ databases">
        <title>Complete genome sequence of a novel Streptococcus species.</title>
        <authorList>
            <person name="Teng J.L.L."/>
        </authorList>
    </citation>
    <scope>NUCLEOTIDE SEQUENCE [LARGE SCALE GENOMIC DNA]</scope>
    <source>
        <strain evidence="7 8">HKU75</strain>
    </source>
</reference>